<dbReference type="InterPro" id="IPR017774">
    <property type="entry name" value="Bicupin_oxalate_deCO2ase/Oxase"/>
</dbReference>
<organism evidence="5 6">
    <name type="scientific">Paecilomyces lecythidis</name>
    <dbReference type="NCBI Taxonomy" id="3004212"/>
    <lineage>
        <taxon>Eukaryota</taxon>
        <taxon>Fungi</taxon>
        <taxon>Dikarya</taxon>
        <taxon>Ascomycota</taxon>
        <taxon>Pezizomycotina</taxon>
        <taxon>Eurotiomycetes</taxon>
        <taxon>Eurotiomycetidae</taxon>
        <taxon>Eurotiales</taxon>
        <taxon>Thermoascaceae</taxon>
        <taxon>Paecilomyces</taxon>
    </lineage>
</organism>
<evidence type="ECO:0000313" key="5">
    <source>
        <dbReference type="EMBL" id="KAL1867175.1"/>
    </source>
</evidence>
<evidence type="ECO:0000313" key="6">
    <source>
        <dbReference type="Proteomes" id="UP001583193"/>
    </source>
</evidence>
<feature type="chain" id="PRO_5046031428" description="Cupin type-1 domain-containing protein" evidence="3">
    <location>
        <begin position="27"/>
        <end position="513"/>
    </location>
</feature>
<reference evidence="5 6" key="1">
    <citation type="journal article" date="2024" name="IMA Fungus">
        <title>IMA Genome - F19 : A genome assembly and annotation guide to empower mycologists, including annotated draft genome sequences of Ceratocystis pirilliformis, Diaporthe australafricana, Fusarium ophioides, Paecilomyces lecythidis, and Sporothrix stenoceras.</title>
        <authorList>
            <person name="Aylward J."/>
            <person name="Wilson A.M."/>
            <person name="Visagie C.M."/>
            <person name="Spraker J."/>
            <person name="Barnes I."/>
            <person name="Buitendag C."/>
            <person name="Ceriani C."/>
            <person name="Del Mar Angel L."/>
            <person name="du Plessis D."/>
            <person name="Fuchs T."/>
            <person name="Gasser K."/>
            <person name="Kramer D."/>
            <person name="Li W."/>
            <person name="Munsamy K."/>
            <person name="Piso A."/>
            <person name="Price J.L."/>
            <person name="Sonnekus B."/>
            <person name="Thomas C."/>
            <person name="van der Nest A."/>
            <person name="van Dijk A."/>
            <person name="van Heerden A."/>
            <person name="van Vuuren N."/>
            <person name="Yilmaz N."/>
            <person name="Duong T.A."/>
            <person name="van der Merwe N.A."/>
            <person name="Wingfield M.J."/>
            <person name="Wingfield B.D."/>
        </authorList>
    </citation>
    <scope>NUCLEOTIDE SEQUENCE [LARGE SCALE GENOMIC DNA]</scope>
    <source>
        <strain evidence="5 6">CMW 18167</strain>
    </source>
</reference>
<name>A0ABR3WU42_9EURO</name>
<keyword evidence="1" id="KW-0479">Metal-binding</keyword>
<dbReference type="Proteomes" id="UP001583193">
    <property type="component" value="Unassembled WGS sequence"/>
</dbReference>
<feature type="region of interest" description="Disordered" evidence="2">
    <location>
        <begin position="128"/>
        <end position="147"/>
    </location>
</feature>
<dbReference type="InterPro" id="IPR051610">
    <property type="entry name" value="GPI/OXD"/>
</dbReference>
<feature type="domain" description="Cupin type-1" evidence="4">
    <location>
        <begin position="346"/>
        <end position="487"/>
    </location>
</feature>
<dbReference type="InterPro" id="IPR014710">
    <property type="entry name" value="RmlC-like_jellyroll"/>
</dbReference>
<dbReference type="SMART" id="SM00835">
    <property type="entry name" value="Cupin_1"/>
    <property type="match status" value="2"/>
</dbReference>
<dbReference type="PANTHER" id="PTHR35848:SF9">
    <property type="entry name" value="SLL1358 PROTEIN"/>
    <property type="match status" value="1"/>
</dbReference>
<protein>
    <recommendedName>
        <fullName evidence="4">Cupin type-1 domain-containing protein</fullName>
    </recommendedName>
</protein>
<dbReference type="InterPro" id="IPR011051">
    <property type="entry name" value="RmlC_Cupin_sf"/>
</dbReference>
<dbReference type="Pfam" id="PF00190">
    <property type="entry name" value="Cupin_1"/>
    <property type="match status" value="2"/>
</dbReference>
<sequence>MYIRRPWLISYLRAASLAGVLHATYAVPVQQSSDAVDNWAGEAGDDESNAGAPLRGNNALLGQIANEVNPTSSGEVPKSSYQLAPGQGADAEIGIPFTFKNTLNPQPIRGDLGGTDPGPRTYAYDRLNPDTLAPPESDNGEVPQGKWPMGLSHNRILPGHAGWSRQENTDVLPAATAMAGVDMKLSPWAYRELHWHKVTSERECFQRMQLTMPQANEWSLVMNGSVRVQTLNEDGQTFVDDVTAGDVWYFPAGVPHSLQALDEGAEFMLVFDDGDFNDGGTGLISEMFLRNPREVWSKNLNAPLSAFDKLPKDQLYIFNGSPAGTLSSQNVTGPGGVASGSQSYTYHFSKQEPYEVPGGSIKILDPQTFPIADMFSVALVTIHPGAMREVHWHGTSDEWGFFLSGSARVSVYIAPTSGATFDFSAGDVSYVPATASHYIENTGDEDVVFLEVLQAPRFTDISVGQWLKLTPRQIVQDHLHLPDSLLDNLSPNKQYVVQGNANLTALAGGNGTA</sequence>
<keyword evidence="6" id="KW-1185">Reference proteome</keyword>
<dbReference type="CDD" id="cd20305">
    <property type="entry name" value="cupin_OxDC_C"/>
    <property type="match status" value="1"/>
</dbReference>
<dbReference type="EMBL" id="JAVDPF010000045">
    <property type="protein sequence ID" value="KAL1867175.1"/>
    <property type="molecule type" value="Genomic_DNA"/>
</dbReference>
<feature type="domain" description="Cupin type-1" evidence="4">
    <location>
        <begin position="153"/>
        <end position="296"/>
    </location>
</feature>
<dbReference type="PANTHER" id="PTHR35848">
    <property type="entry name" value="OXALATE-BINDING PROTEIN"/>
    <property type="match status" value="1"/>
</dbReference>
<dbReference type="NCBIfam" id="TIGR03404">
    <property type="entry name" value="bicupin_oxalic"/>
    <property type="match status" value="1"/>
</dbReference>
<proteinExistence type="predicted"/>
<evidence type="ECO:0000256" key="1">
    <source>
        <dbReference type="ARBA" id="ARBA00022723"/>
    </source>
</evidence>
<evidence type="ECO:0000256" key="3">
    <source>
        <dbReference type="SAM" id="SignalP"/>
    </source>
</evidence>
<dbReference type="SUPFAM" id="SSF51182">
    <property type="entry name" value="RmlC-like cupins"/>
    <property type="match status" value="1"/>
</dbReference>
<keyword evidence="3" id="KW-0732">Signal</keyword>
<dbReference type="InterPro" id="IPR006045">
    <property type="entry name" value="Cupin_1"/>
</dbReference>
<comment type="caution">
    <text evidence="5">The sequence shown here is derived from an EMBL/GenBank/DDBJ whole genome shotgun (WGS) entry which is preliminary data.</text>
</comment>
<gene>
    <name evidence="5" type="ORF">Plec18167_008716</name>
</gene>
<dbReference type="Gene3D" id="2.60.120.10">
    <property type="entry name" value="Jelly Rolls"/>
    <property type="match status" value="2"/>
</dbReference>
<evidence type="ECO:0000256" key="2">
    <source>
        <dbReference type="SAM" id="MobiDB-lite"/>
    </source>
</evidence>
<evidence type="ECO:0000259" key="4">
    <source>
        <dbReference type="SMART" id="SM00835"/>
    </source>
</evidence>
<feature type="signal peptide" evidence="3">
    <location>
        <begin position="1"/>
        <end position="26"/>
    </location>
</feature>
<accession>A0ABR3WU42</accession>